<keyword evidence="3" id="KW-0969">Cilium</keyword>
<dbReference type="InterPro" id="IPR021136">
    <property type="entry name" value="Flagellar_hook_control-like_C"/>
</dbReference>
<dbReference type="InterPro" id="IPR038610">
    <property type="entry name" value="FliK-like_C_sf"/>
</dbReference>
<evidence type="ECO:0000313" key="4">
    <source>
        <dbReference type="Proteomes" id="UP000184196"/>
    </source>
</evidence>
<dbReference type="OrthoDB" id="1787532at2"/>
<keyword evidence="3" id="KW-0282">Flagellum</keyword>
<dbReference type="EMBL" id="FQUW01000008">
    <property type="protein sequence ID" value="SHE69580.1"/>
    <property type="molecule type" value="Genomic_DNA"/>
</dbReference>
<dbReference type="CDD" id="cd17470">
    <property type="entry name" value="T3SS_Flik_C"/>
    <property type="match status" value="1"/>
</dbReference>
<feature type="region of interest" description="Disordered" evidence="1">
    <location>
        <begin position="167"/>
        <end position="190"/>
    </location>
</feature>
<reference evidence="4" key="1">
    <citation type="submission" date="2016-11" db="EMBL/GenBank/DDBJ databases">
        <authorList>
            <person name="Varghese N."/>
            <person name="Submissions S."/>
        </authorList>
    </citation>
    <scope>NUCLEOTIDE SEQUENCE [LARGE SCALE GENOMIC DNA]</scope>
    <source>
        <strain evidence="4">DSM 11792</strain>
    </source>
</reference>
<dbReference type="RefSeq" id="WP_073163225.1">
    <property type="nucleotide sequence ID" value="NZ_FQUW01000008.1"/>
</dbReference>
<protein>
    <submittedName>
        <fullName evidence="3">Flagellar hook-length control protein FliK</fullName>
    </submittedName>
</protein>
<dbReference type="Pfam" id="PF02120">
    <property type="entry name" value="Flg_hook"/>
    <property type="match status" value="1"/>
</dbReference>
<dbReference type="Proteomes" id="UP000184196">
    <property type="component" value="Unassembled WGS sequence"/>
</dbReference>
<evidence type="ECO:0000256" key="1">
    <source>
        <dbReference type="SAM" id="MobiDB-lite"/>
    </source>
</evidence>
<sequence length="503" mass="51469">MEINAVSAAPERPCSQGGTAAGTPASGAFLALLMQLLGIAGEGPVTPDPGGGNPVWNPGEAGTPGTLAGVFQTVPAEKLPLSPPGDAGIMEPLLPPACNLEGPGELEEGGDREQFTGRKEVLLAALLNFCGMMENKMPATVPAGADAGGGEGNSPAAAAPWGRLLEAVVNPPAPPPEAGRGDGPAGQHRDADVVELKGPGLPELLQDETQSYDAFLKERILQLLRGSGILEPGPGSRAVDSQQPEVRQPGVLYDVSPKGNSGETDSSVNGSGPVFKDARVPVEAASGSAKPVEAREQVGSPEKRGGGETPQAGMNFSAINRHGGAGTPDHSTALHQPAGSGGSRTAATSLNPAGTVVQQETISPLQMPVLIGRVLRQTVARHTEGQTHLWFKLEPEHLGEVVVRLVYRQGDVSAHFLASNAAAGDAIESALPQLREALAAQNLHLQSASVSVGHEGGLPPRSDYQQPGYNYGRQYSGPGGEPGGSTGQEQPADPLPGGINFFV</sequence>
<feature type="region of interest" description="Disordered" evidence="1">
    <location>
        <begin position="251"/>
        <end position="349"/>
    </location>
</feature>
<feature type="domain" description="Flagellar hook-length control protein-like C-terminal" evidence="2">
    <location>
        <begin position="379"/>
        <end position="455"/>
    </location>
</feature>
<keyword evidence="4" id="KW-1185">Reference proteome</keyword>
<feature type="compositionally biased region" description="Polar residues" evidence="1">
    <location>
        <begin position="258"/>
        <end position="270"/>
    </location>
</feature>
<organism evidence="3 4">
    <name type="scientific">Desulfofundulus australicus DSM 11792</name>
    <dbReference type="NCBI Taxonomy" id="1121425"/>
    <lineage>
        <taxon>Bacteria</taxon>
        <taxon>Bacillati</taxon>
        <taxon>Bacillota</taxon>
        <taxon>Clostridia</taxon>
        <taxon>Eubacteriales</taxon>
        <taxon>Peptococcaceae</taxon>
        <taxon>Desulfofundulus</taxon>
    </lineage>
</organism>
<name>A0A1M4VL34_9FIRM</name>
<proteinExistence type="predicted"/>
<accession>A0A1M4VL34</accession>
<evidence type="ECO:0000313" key="3">
    <source>
        <dbReference type="EMBL" id="SHE69580.1"/>
    </source>
</evidence>
<feature type="compositionally biased region" description="Basic and acidic residues" evidence="1">
    <location>
        <begin position="292"/>
        <end position="306"/>
    </location>
</feature>
<feature type="compositionally biased region" description="Gly residues" evidence="1">
    <location>
        <begin position="477"/>
        <end position="486"/>
    </location>
</feature>
<feature type="region of interest" description="Disordered" evidence="1">
    <location>
        <begin position="1"/>
        <end position="20"/>
    </location>
</feature>
<gene>
    <name evidence="3" type="ORF">SAMN02745218_00685</name>
</gene>
<feature type="region of interest" description="Disordered" evidence="1">
    <location>
        <begin position="451"/>
        <end position="498"/>
    </location>
</feature>
<dbReference type="Gene3D" id="3.30.750.140">
    <property type="match status" value="1"/>
</dbReference>
<dbReference type="AlphaFoldDB" id="A0A1M4VL34"/>
<evidence type="ECO:0000259" key="2">
    <source>
        <dbReference type="Pfam" id="PF02120"/>
    </source>
</evidence>
<keyword evidence="3" id="KW-0966">Cell projection</keyword>